<dbReference type="InterPro" id="IPR010657">
    <property type="entry name" value="ImpA_N"/>
</dbReference>
<dbReference type="Proteomes" id="UP001156706">
    <property type="component" value="Unassembled WGS sequence"/>
</dbReference>
<protein>
    <submittedName>
        <fullName evidence="3">Type VI secretion protein ImpA</fullName>
    </submittedName>
</protein>
<evidence type="ECO:0000259" key="2">
    <source>
        <dbReference type="Pfam" id="PF06812"/>
    </source>
</evidence>
<proteinExistence type="predicted"/>
<comment type="caution">
    <text evidence="3">The sequence shown here is derived from an EMBL/GenBank/DDBJ whole genome shotgun (WGS) entry which is preliminary data.</text>
</comment>
<dbReference type="RefSeq" id="WP_284198359.1">
    <property type="nucleotide sequence ID" value="NZ_BSOG01000008.1"/>
</dbReference>
<keyword evidence="4" id="KW-1185">Reference proteome</keyword>
<gene>
    <name evidence="3" type="ORF">GCM10007907_40820</name>
</gene>
<evidence type="ECO:0000256" key="1">
    <source>
        <dbReference type="SAM" id="MobiDB-lite"/>
    </source>
</evidence>
<feature type="region of interest" description="Disordered" evidence="1">
    <location>
        <begin position="239"/>
        <end position="269"/>
    </location>
</feature>
<dbReference type="PANTHER" id="PTHR37951">
    <property type="entry name" value="CYTOPLASMIC PROTEIN-RELATED"/>
    <property type="match status" value="1"/>
</dbReference>
<feature type="domain" description="ImpA N-terminal" evidence="2">
    <location>
        <begin position="10"/>
        <end position="130"/>
    </location>
</feature>
<dbReference type="PANTHER" id="PTHR37951:SF1">
    <property type="entry name" value="TYPE VI SECRETION SYSTEM COMPONENT TSSA1"/>
    <property type="match status" value="1"/>
</dbReference>
<name>A0ABQ5YL81_9NEIS</name>
<dbReference type="EMBL" id="BSOG01000008">
    <property type="protein sequence ID" value="GLR15292.1"/>
    <property type="molecule type" value="Genomic_DNA"/>
</dbReference>
<organism evidence="3 4">
    <name type="scientific">Chitinimonas prasina</name>
    <dbReference type="NCBI Taxonomy" id="1434937"/>
    <lineage>
        <taxon>Bacteria</taxon>
        <taxon>Pseudomonadati</taxon>
        <taxon>Pseudomonadota</taxon>
        <taxon>Betaproteobacteria</taxon>
        <taxon>Neisseriales</taxon>
        <taxon>Chitinibacteraceae</taxon>
        <taxon>Chitinimonas</taxon>
    </lineage>
</organism>
<dbReference type="InterPro" id="IPR017740">
    <property type="entry name" value="TssA-like"/>
</dbReference>
<sequence>MSHIDLAALLAPVADAQPCGDNLEYSAEFLALEAMAGGTPEQQFGDTIIAAVAPDWLAVARQAQEMLARSKDLRIAGFLVRAATRNSGLQGLAQGLSLVADLLAQYWPDLHPELEDGDATMRVNALSVLASAECLQADVRQSVYLEVRGLSSCLVRDAEITLSGRAEREGGLQEADLMRLVQADPAQAQAVAELLTQILASLAVITSQLDDNAPYHGLDFQPMRRLLQALQLPLKAVTGDSAPATEETAEGNIQPTEGAPVSHAPAGQWPQSVNSRQEAARLVELACSYFERHEPGHPAPLLLRRGQKLMTMDFLEIMRELAPEGLGQIEMVAGLNR</sequence>
<dbReference type="Pfam" id="PF06812">
    <property type="entry name" value="ImpA_N"/>
    <property type="match status" value="1"/>
</dbReference>
<evidence type="ECO:0000313" key="4">
    <source>
        <dbReference type="Proteomes" id="UP001156706"/>
    </source>
</evidence>
<dbReference type="NCBIfam" id="TIGR03363">
    <property type="entry name" value="VI_chp_8"/>
    <property type="match status" value="1"/>
</dbReference>
<evidence type="ECO:0000313" key="3">
    <source>
        <dbReference type="EMBL" id="GLR15292.1"/>
    </source>
</evidence>
<reference evidence="4" key="1">
    <citation type="journal article" date="2019" name="Int. J. Syst. Evol. Microbiol.">
        <title>The Global Catalogue of Microorganisms (GCM) 10K type strain sequencing project: providing services to taxonomists for standard genome sequencing and annotation.</title>
        <authorList>
            <consortium name="The Broad Institute Genomics Platform"/>
            <consortium name="The Broad Institute Genome Sequencing Center for Infectious Disease"/>
            <person name="Wu L."/>
            <person name="Ma J."/>
        </authorList>
    </citation>
    <scope>NUCLEOTIDE SEQUENCE [LARGE SCALE GENOMIC DNA]</scope>
    <source>
        <strain evidence="4">NBRC 110044</strain>
    </source>
</reference>
<accession>A0ABQ5YL81</accession>